<dbReference type="InterPro" id="IPR051694">
    <property type="entry name" value="Immunoregulatory_rcpt-like"/>
</dbReference>
<feature type="transmembrane region" description="Helical" evidence="6">
    <location>
        <begin position="80"/>
        <end position="103"/>
    </location>
</feature>
<evidence type="ECO:0008006" key="9">
    <source>
        <dbReference type="Google" id="ProtNLM"/>
    </source>
</evidence>
<dbReference type="GO" id="GO:0016020">
    <property type="term" value="C:membrane"/>
    <property type="evidence" value="ECO:0007669"/>
    <property type="project" value="UniProtKB-SubCell"/>
</dbReference>
<keyword evidence="4 6" id="KW-0472">Membrane</keyword>
<evidence type="ECO:0000256" key="5">
    <source>
        <dbReference type="SAM" id="MobiDB-lite"/>
    </source>
</evidence>
<gene>
    <name evidence="7" type="ORF">LTR91_008114</name>
</gene>
<keyword evidence="8" id="KW-1185">Reference proteome</keyword>
<comment type="subcellular location">
    <subcellularLocation>
        <location evidence="1">Membrane</location>
        <topology evidence="1">Single-pass membrane protein</topology>
    </subcellularLocation>
</comment>
<dbReference type="PANTHER" id="PTHR15549">
    <property type="entry name" value="PAIRED IMMUNOGLOBULIN-LIKE TYPE 2 RECEPTOR"/>
    <property type="match status" value="1"/>
</dbReference>
<evidence type="ECO:0000256" key="4">
    <source>
        <dbReference type="ARBA" id="ARBA00023136"/>
    </source>
</evidence>
<evidence type="ECO:0000256" key="3">
    <source>
        <dbReference type="ARBA" id="ARBA00022989"/>
    </source>
</evidence>
<keyword evidence="2 6" id="KW-0812">Transmembrane</keyword>
<dbReference type="AlphaFoldDB" id="A0AAN6QVJ7"/>
<sequence>MSEGMGFNAYGILLVQAPFTTNSTTAPVSTSALTTAAAVSSQTQSSATATSTPTYPDSTATSTPATAGSTNTTSGLTSGAIAGVAIGAVAGCGALAALIWFAFRAGKRKGISERPRWLSENPAELPDRQMDVRPQHPQELVVEERPGELGPPGRHELASKSLLRH</sequence>
<evidence type="ECO:0000256" key="1">
    <source>
        <dbReference type="ARBA" id="ARBA00004167"/>
    </source>
</evidence>
<feature type="compositionally biased region" description="Basic and acidic residues" evidence="5">
    <location>
        <begin position="125"/>
        <end position="158"/>
    </location>
</feature>
<reference evidence="7" key="1">
    <citation type="submission" date="2023-06" db="EMBL/GenBank/DDBJ databases">
        <title>Black Yeasts Isolated from many extreme environments.</title>
        <authorList>
            <person name="Coleine C."/>
            <person name="Stajich J.E."/>
            <person name="Selbmann L."/>
        </authorList>
    </citation>
    <scope>NUCLEOTIDE SEQUENCE</scope>
    <source>
        <strain evidence="7">CCFEE 5200</strain>
    </source>
</reference>
<feature type="region of interest" description="Disordered" evidence="5">
    <location>
        <begin position="119"/>
        <end position="165"/>
    </location>
</feature>
<dbReference type="Proteomes" id="UP001175353">
    <property type="component" value="Unassembled WGS sequence"/>
</dbReference>
<evidence type="ECO:0000256" key="6">
    <source>
        <dbReference type="SAM" id="Phobius"/>
    </source>
</evidence>
<keyword evidence="3 6" id="KW-1133">Transmembrane helix</keyword>
<accession>A0AAN6QVJ7</accession>
<comment type="caution">
    <text evidence="7">The sequence shown here is derived from an EMBL/GenBank/DDBJ whole genome shotgun (WGS) entry which is preliminary data.</text>
</comment>
<name>A0AAN6QVJ7_9PEZI</name>
<protein>
    <recommendedName>
        <fullName evidence="9">Mid2 domain-containing protein</fullName>
    </recommendedName>
</protein>
<organism evidence="7 8">
    <name type="scientific">Friedmanniomyces endolithicus</name>
    <dbReference type="NCBI Taxonomy" id="329885"/>
    <lineage>
        <taxon>Eukaryota</taxon>
        <taxon>Fungi</taxon>
        <taxon>Dikarya</taxon>
        <taxon>Ascomycota</taxon>
        <taxon>Pezizomycotina</taxon>
        <taxon>Dothideomycetes</taxon>
        <taxon>Dothideomycetidae</taxon>
        <taxon>Mycosphaerellales</taxon>
        <taxon>Teratosphaeriaceae</taxon>
        <taxon>Friedmanniomyces</taxon>
    </lineage>
</organism>
<evidence type="ECO:0000313" key="8">
    <source>
        <dbReference type="Proteomes" id="UP001175353"/>
    </source>
</evidence>
<dbReference type="EMBL" id="JAUJLE010000061">
    <property type="protein sequence ID" value="KAK0993052.1"/>
    <property type="molecule type" value="Genomic_DNA"/>
</dbReference>
<dbReference type="GO" id="GO:0071944">
    <property type="term" value="C:cell periphery"/>
    <property type="evidence" value="ECO:0007669"/>
    <property type="project" value="UniProtKB-ARBA"/>
</dbReference>
<proteinExistence type="predicted"/>
<evidence type="ECO:0000313" key="7">
    <source>
        <dbReference type="EMBL" id="KAK0993052.1"/>
    </source>
</evidence>
<feature type="region of interest" description="Disordered" evidence="5">
    <location>
        <begin position="40"/>
        <end position="72"/>
    </location>
</feature>
<evidence type="ECO:0000256" key="2">
    <source>
        <dbReference type="ARBA" id="ARBA00022692"/>
    </source>
</evidence>